<feature type="signal peptide" evidence="1">
    <location>
        <begin position="1"/>
        <end position="22"/>
    </location>
</feature>
<dbReference type="Proteomes" id="UP000525987">
    <property type="component" value="Unassembled WGS sequence"/>
</dbReference>
<organism evidence="2 3">
    <name type="scientific">Halomonas organivorans</name>
    <dbReference type="NCBI Taxonomy" id="257772"/>
    <lineage>
        <taxon>Bacteria</taxon>
        <taxon>Pseudomonadati</taxon>
        <taxon>Pseudomonadota</taxon>
        <taxon>Gammaproteobacteria</taxon>
        <taxon>Oceanospirillales</taxon>
        <taxon>Halomonadaceae</taxon>
        <taxon>Halomonas</taxon>
    </lineage>
</organism>
<dbReference type="RefSeq" id="WP_183386882.1">
    <property type="nucleotide sequence ID" value="NZ_JACHXM010000004.1"/>
</dbReference>
<keyword evidence="1" id="KW-0732">Signal</keyword>
<gene>
    <name evidence="2" type="ORF">FHR96_001359</name>
</gene>
<sequence>MPRRLLHCLAPLLFCLPLPALAQSTSAEWQAYEDALSRGARQAELWQWGWSGVYAGSLAWNAWQASEADDEDDRFDARVGTLKSAIALGGLLVDRQPHPAAYQRLRDSDGDVEAARRLIQAVAEEERQRRSWQARLGSLAVNAAAGLAIGVGDDRPDDGALNFATGMLVSELQLRTQPGQAMAAVNRFQPARLTIGELTLEGEVAWLVTPQRLGVVLRY</sequence>
<reference evidence="2 3" key="1">
    <citation type="submission" date="2020-08" db="EMBL/GenBank/DDBJ databases">
        <title>Genomic Encyclopedia of Type Strains, Phase III (KMG-III): the genomes of soil and plant-associated and newly described type strains.</title>
        <authorList>
            <person name="Whitman W."/>
        </authorList>
    </citation>
    <scope>NUCLEOTIDE SEQUENCE [LARGE SCALE GENOMIC DNA]</scope>
    <source>
        <strain evidence="2 3">CECT 5995</strain>
    </source>
</reference>
<name>A0A7W5BWN5_9GAMM</name>
<dbReference type="AlphaFoldDB" id="A0A7W5BWN5"/>
<protein>
    <submittedName>
        <fullName evidence="2">Uncharacterized protein</fullName>
    </submittedName>
</protein>
<evidence type="ECO:0000256" key="1">
    <source>
        <dbReference type="SAM" id="SignalP"/>
    </source>
</evidence>
<proteinExistence type="predicted"/>
<dbReference type="EMBL" id="JACHXM010000004">
    <property type="protein sequence ID" value="MBB3140497.1"/>
    <property type="molecule type" value="Genomic_DNA"/>
</dbReference>
<keyword evidence="3" id="KW-1185">Reference proteome</keyword>
<accession>A0A7W5BWN5</accession>
<comment type="caution">
    <text evidence="2">The sequence shown here is derived from an EMBL/GenBank/DDBJ whole genome shotgun (WGS) entry which is preliminary data.</text>
</comment>
<feature type="chain" id="PRO_5030534939" evidence="1">
    <location>
        <begin position="23"/>
        <end position="219"/>
    </location>
</feature>
<evidence type="ECO:0000313" key="2">
    <source>
        <dbReference type="EMBL" id="MBB3140497.1"/>
    </source>
</evidence>
<evidence type="ECO:0000313" key="3">
    <source>
        <dbReference type="Proteomes" id="UP000525987"/>
    </source>
</evidence>